<dbReference type="EMBL" id="CP058932">
    <property type="protein sequence ID" value="QLI66312.1"/>
    <property type="molecule type" value="Genomic_DNA"/>
</dbReference>
<evidence type="ECO:0000256" key="1">
    <source>
        <dbReference type="SAM" id="MobiDB-lite"/>
    </source>
</evidence>
<dbReference type="KEGG" id="mbrn:90967390"/>
<proteinExistence type="predicted"/>
<accession>A0A7D5UUT6</accession>
<evidence type="ECO:0000313" key="3">
    <source>
        <dbReference type="Proteomes" id="UP000510686"/>
    </source>
</evidence>
<dbReference type="Proteomes" id="UP000510686">
    <property type="component" value="Chromosome 1"/>
</dbReference>
<feature type="region of interest" description="Disordered" evidence="1">
    <location>
        <begin position="1"/>
        <end position="21"/>
    </location>
</feature>
<dbReference type="OrthoDB" id="10457257at2759"/>
<dbReference type="RefSeq" id="XP_065986126.1">
    <property type="nucleotide sequence ID" value="XM_066129494.1"/>
</dbReference>
<dbReference type="GeneID" id="90967390"/>
<keyword evidence="3" id="KW-1185">Reference proteome</keyword>
<gene>
    <name evidence="2" type="ORF">G6M90_00g000900</name>
</gene>
<sequence length="170" mass="18230">MASVIDGRVAGVPGEKPGKSTQRQFITIVPVGRGESGVWLSGRKLSPNQTCNLPDGQDASHIPVQEQRPASTAVASYQSGHGDELRSSKAIQVFASQSQDLRAVFSIPTELRGSPTAHQGFPISVNGYSDIPRAGNLVRIGINSSRHGTQCTGFHVEFNRPRLDSCKPRI</sequence>
<evidence type="ECO:0000313" key="2">
    <source>
        <dbReference type="EMBL" id="QLI66312.1"/>
    </source>
</evidence>
<dbReference type="AlphaFoldDB" id="A0A7D5UUT6"/>
<organism evidence="2 3">
    <name type="scientific">Metarhizium brunneum</name>
    <dbReference type="NCBI Taxonomy" id="500148"/>
    <lineage>
        <taxon>Eukaryota</taxon>
        <taxon>Fungi</taxon>
        <taxon>Dikarya</taxon>
        <taxon>Ascomycota</taxon>
        <taxon>Pezizomycotina</taxon>
        <taxon>Sordariomycetes</taxon>
        <taxon>Hypocreomycetidae</taxon>
        <taxon>Hypocreales</taxon>
        <taxon>Clavicipitaceae</taxon>
        <taxon>Metarhizium</taxon>
    </lineage>
</organism>
<protein>
    <submittedName>
        <fullName evidence="2">Uncharacterized protein</fullName>
    </submittedName>
</protein>
<reference evidence="2 3" key="1">
    <citation type="submission" date="2020-07" db="EMBL/GenBank/DDBJ databases">
        <title>Telomere length de novo assembly of all 7 chromosomes of the fungus, Metarhizium brunneum, using a novel assembly pipeline.</title>
        <authorList>
            <person name="Saud z."/>
            <person name="Kortsinoglou A."/>
            <person name="Kouvelis V.N."/>
            <person name="Butt T.M."/>
        </authorList>
    </citation>
    <scope>NUCLEOTIDE SEQUENCE [LARGE SCALE GENOMIC DNA]</scope>
    <source>
        <strain evidence="2 3">4556</strain>
    </source>
</reference>
<name>A0A7D5UUT6_9HYPO</name>